<proteinExistence type="inferred from homology"/>
<evidence type="ECO:0000256" key="4">
    <source>
        <dbReference type="ARBA" id="ARBA00022801"/>
    </source>
</evidence>
<dbReference type="Proteomes" id="UP000254807">
    <property type="component" value="Unassembled WGS sequence"/>
</dbReference>
<gene>
    <name evidence="9" type="primary">yedK</name>
    <name evidence="9" type="ORF">NCTC12360_03524</name>
</gene>
<dbReference type="GO" id="GO:0003697">
    <property type="term" value="F:single-stranded DNA binding"/>
    <property type="evidence" value="ECO:0007669"/>
    <property type="project" value="InterPro"/>
</dbReference>
<dbReference type="GO" id="GO:0006508">
    <property type="term" value="P:proteolysis"/>
    <property type="evidence" value="ECO:0007669"/>
    <property type="project" value="UniProtKB-KW"/>
</dbReference>
<dbReference type="GO" id="GO:0008233">
    <property type="term" value="F:peptidase activity"/>
    <property type="evidence" value="ECO:0007669"/>
    <property type="project" value="UniProtKB-KW"/>
</dbReference>
<dbReference type="SUPFAM" id="SSF143081">
    <property type="entry name" value="BB1717-like"/>
    <property type="match status" value="1"/>
</dbReference>
<dbReference type="PANTHER" id="PTHR13604:SF0">
    <property type="entry name" value="ABASIC SITE PROCESSING PROTEIN HMCES"/>
    <property type="match status" value="1"/>
</dbReference>
<dbReference type="PANTHER" id="PTHR13604">
    <property type="entry name" value="DC12-RELATED"/>
    <property type="match status" value="1"/>
</dbReference>
<keyword evidence="3" id="KW-0227">DNA damage</keyword>
<dbReference type="Pfam" id="PF02586">
    <property type="entry name" value="SRAP"/>
    <property type="match status" value="1"/>
</dbReference>
<dbReference type="AlphaFoldDB" id="A0A376H827"/>
<dbReference type="OrthoDB" id="9782620at2"/>
<keyword evidence="4 8" id="KW-0378">Hydrolase</keyword>
<name>A0A376H827_ENTGA</name>
<evidence type="ECO:0000256" key="6">
    <source>
        <dbReference type="ARBA" id="ARBA00023125"/>
    </source>
</evidence>
<dbReference type="GO" id="GO:0106300">
    <property type="term" value="P:protein-DNA covalent cross-linking repair"/>
    <property type="evidence" value="ECO:0007669"/>
    <property type="project" value="InterPro"/>
</dbReference>
<organism evidence="9 10">
    <name type="scientific">Enterococcus gallinarum</name>
    <dbReference type="NCBI Taxonomy" id="1353"/>
    <lineage>
        <taxon>Bacteria</taxon>
        <taxon>Bacillati</taxon>
        <taxon>Bacillota</taxon>
        <taxon>Bacilli</taxon>
        <taxon>Lactobacillales</taxon>
        <taxon>Enterococcaceae</taxon>
        <taxon>Enterococcus</taxon>
    </lineage>
</organism>
<keyword evidence="5" id="KW-0190">Covalent protein-DNA linkage</keyword>
<evidence type="ECO:0000256" key="7">
    <source>
        <dbReference type="ARBA" id="ARBA00023239"/>
    </source>
</evidence>
<evidence type="ECO:0000256" key="2">
    <source>
        <dbReference type="ARBA" id="ARBA00022670"/>
    </source>
</evidence>
<reference evidence="9 10" key="1">
    <citation type="submission" date="2018-06" db="EMBL/GenBank/DDBJ databases">
        <authorList>
            <consortium name="Pathogen Informatics"/>
            <person name="Doyle S."/>
        </authorList>
    </citation>
    <scope>NUCLEOTIDE SEQUENCE [LARGE SCALE GENOMIC DNA]</scope>
    <source>
        <strain evidence="9 10">NCTC12360</strain>
    </source>
</reference>
<dbReference type="GO" id="GO:0016829">
    <property type="term" value="F:lyase activity"/>
    <property type="evidence" value="ECO:0007669"/>
    <property type="project" value="UniProtKB-KW"/>
</dbReference>
<protein>
    <recommendedName>
        <fullName evidence="8">Abasic site processing protein</fullName>
        <ecNumber evidence="8">3.4.-.-</ecNumber>
    </recommendedName>
</protein>
<evidence type="ECO:0000313" key="10">
    <source>
        <dbReference type="Proteomes" id="UP000254807"/>
    </source>
</evidence>
<evidence type="ECO:0000313" key="9">
    <source>
        <dbReference type="EMBL" id="STD84975.1"/>
    </source>
</evidence>
<dbReference type="InterPro" id="IPR036590">
    <property type="entry name" value="SRAP-like"/>
</dbReference>
<keyword evidence="6" id="KW-0238">DNA-binding</keyword>
<dbReference type="InterPro" id="IPR003738">
    <property type="entry name" value="SRAP"/>
</dbReference>
<keyword evidence="10" id="KW-1185">Reference proteome</keyword>
<evidence type="ECO:0000256" key="8">
    <source>
        <dbReference type="RuleBase" id="RU364100"/>
    </source>
</evidence>
<dbReference type="EMBL" id="UFYW01000001">
    <property type="protein sequence ID" value="STD84975.1"/>
    <property type="molecule type" value="Genomic_DNA"/>
</dbReference>
<evidence type="ECO:0000256" key="1">
    <source>
        <dbReference type="ARBA" id="ARBA00008136"/>
    </source>
</evidence>
<dbReference type="Gene3D" id="3.90.1680.10">
    <property type="entry name" value="SOS response associated peptidase-like"/>
    <property type="match status" value="1"/>
</dbReference>
<evidence type="ECO:0000256" key="3">
    <source>
        <dbReference type="ARBA" id="ARBA00022763"/>
    </source>
</evidence>
<dbReference type="EC" id="3.4.-.-" evidence="8"/>
<accession>A0A376H827</accession>
<dbReference type="RefSeq" id="WP_060814501.1">
    <property type="nucleotide sequence ID" value="NZ_JBHULA010000047.1"/>
</dbReference>
<keyword evidence="2 8" id="KW-0645">Protease</keyword>
<keyword evidence="7" id="KW-0456">Lyase</keyword>
<sequence>MCGRYLFDPRTGELSDYYQELVTIAKEQNKKIAVDEVFPSNQVVTLIADDSQQIVPILTHWGFTGFKKGQLLINARAETVEEKRTFKKPFLENRCAFPMSGFYEWDSDKHKFLFDSSEPLYLAGFYRNHSTASGSEDESIILTTKPNATIAPIHDRMPVLLSKADVLPWITDVTFARNYLLQTMPDIHPQPVS</sequence>
<comment type="similarity">
    <text evidence="1 8">Belongs to the SOS response-associated peptidase family.</text>
</comment>
<evidence type="ECO:0000256" key="5">
    <source>
        <dbReference type="ARBA" id="ARBA00023124"/>
    </source>
</evidence>